<dbReference type="RefSeq" id="WP_183204533.1">
    <property type="nucleotide sequence ID" value="NZ_BAAAER010000009.1"/>
</dbReference>
<protein>
    <submittedName>
        <fullName evidence="2">Broad specificity phosphatase PhoE</fullName>
    </submittedName>
</protein>
<keyword evidence="1" id="KW-0732">Signal</keyword>
<dbReference type="CDD" id="cd07067">
    <property type="entry name" value="HP_PGM_like"/>
    <property type="match status" value="1"/>
</dbReference>
<dbReference type="SMART" id="SM00855">
    <property type="entry name" value="PGAM"/>
    <property type="match status" value="1"/>
</dbReference>
<feature type="chain" id="PRO_5030535075" evidence="1">
    <location>
        <begin position="21"/>
        <end position="170"/>
    </location>
</feature>
<evidence type="ECO:0000313" key="3">
    <source>
        <dbReference type="Proteomes" id="UP000529946"/>
    </source>
</evidence>
<evidence type="ECO:0000313" key="2">
    <source>
        <dbReference type="EMBL" id="MBB4083441.1"/>
    </source>
</evidence>
<keyword evidence="3" id="KW-1185">Reference proteome</keyword>
<sequence>MKRLLLAAALSLLTAGSAMAQTVYIVRHAEKADASADPVLSPAGEARAGALAAVMADTHPSLILVTPLQRTQLTAAPTAEYHSLTPEAVPFDGGAQGQADVIAARVAALPDDTTVLIVGHSNTVPLIVRALGFGAAADMPECEYDRMTVVTINGEIVTGDVSRYGEATVC</sequence>
<comment type="caution">
    <text evidence="2">The sequence shown here is derived from an EMBL/GenBank/DDBJ whole genome shotgun (WGS) entry which is preliminary data.</text>
</comment>
<dbReference type="InterPro" id="IPR013078">
    <property type="entry name" value="His_Pase_superF_clade-1"/>
</dbReference>
<organism evidence="2 3">
    <name type="scientific">Brevundimonas lenta</name>
    <dbReference type="NCBI Taxonomy" id="424796"/>
    <lineage>
        <taxon>Bacteria</taxon>
        <taxon>Pseudomonadati</taxon>
        <taxon>Pseudomonadota</taxon>
        <taxon>Alphaproteobacteria</taxon>
        <taxon>Caulobacterales</taxon>
        <taxon>Caulobacteraceae</taxon>
        <taxon>Brevundimonas</taxon>
    </lineage>
</organism>
<name>A0A7W6JE85_9CAUL</name>
<dbReference type="AlphaFoldDB" id="A0A7W6JE85"/>
<proteinExistence type="predicted"/>
<reference evidence="2 3" key="1">
    <citation type="submission" date="2020-08" db="EMBL/GenBank/DDBJ databases">
        <title>Genomic Encyclopedia of Type Strains, Phase IV (KMG-IV): sequencing the most valuable type-strain genomes for metagenomic binning, comparative biology and taxonomic classification.</title>
        <authorList>
            <person name="Goeker M."/>
        </authorList>
    </citation>
    <scope>NUCLEOTIDE SEQUENCE [LARGE SCALE GENOMIC DNA]</scope>
    <source>
        <strain evidence="2 3">DSM 23960</strain>
    </source>
</reference>
<gene>
    <name evidence="2" type="ORF">GGR12_002307</name>
</gene>
<dbReference type="InterPro" id="IPR029033">
    <property type="entry name" value="His_PPase_superfam"/>
</dbReference>
<dbReference type="SUPFAM" id="SSF53254">
    <property type="entry name" value="Phosphoglycerate mutase-like"/>
    <property type="match status" value="1"/>
</dbReference>
<evidence type="ECO:0000256" key="1">
    <source>
        <dbReference type="SAM" id="SignalP"/>
    </source>
</evidence>
<dbReference type="Proteomes" id="UP000529946">
    <property type="component" value="Unassembled WGS sequence"/>
</dbReference>
<feature type="signal peptide" evidence="1">
    <location>
        <begin position="1"/>
        <end position="20"/>
    </location>
</feature>
<accession>A0A7W6JE85</accession>
<dbReference type="Gene3D" id="3.40.50.1240">
    <property type="entry name" value="Phosphoglycerate mutase-like"/>
    <property type="match status" value="1"/>
</dbReference>
<dbReference type="Pfam" id="PF00300">
    <property type="entry name" value="His_Phos_1"/>
    <property type="match status" value="1"/>
</dbReference>
<dbReference type="EMBL" id="JACIDM010000002">
    <property type="protein sequence ID" value="MBB4083441.1"/>
    <property type="molecule type" value="Genomic_DNA"/>
</dbReference>